<evidence type="ECO:0008006" key="5">
    <source>
        <dbReference type="Google" id="ProtNLM"/>
    </source>
</evidence>
<feature type="region of interest" description="Disordered" evidence="1">
    <location>
        <begin position="290"/>
        <end position="322"/>
    </location>
</feature>
<dbReference type="InterPro" id="IPR052413">
    <property type="entry name" value="SUR7_domain"/>
</dbReference>
<dbReference type="RefSeq" id="XP_007675276.1">
    <property type="nucleotide sequence ID" value="XM_007677086.1"/>
</dbReference>
<keyword evidence="2" id="KW-0812">Transmembrane</keyword>
<dbReference type="InterPro" id="IPR009571">
    <property type="entry name" value="SUR7/Rim9-like_fungi"/>
</dbReference>
<dbReference type="HOGENOM" id="CLU_034574_0_0_1"/>
<dbReference type="PANTHER" id="PTHR28019:SF2">
    <property type="entry name" value="CELL MEMBRANE PROTEIN YLR413W-RELATED"/>
    <property type="match status" value="1"/>
</dbReference>
<feature type="transmembrane region" description="Helical" evidence="2">
    <location>
        <begin position="177"/>
        <end position="200"/>
    </location>
</feature>
<dbReference type="GeneID" id="19112020"/>
<proteinExistence type="predicted"/>
<accession>M2LSQ7</accession>
<feature type="transmembrane region" description="Helical" evidence="2">
    <location>
        <begin position="254"/>
        <end position="281"/>
    </location>
</feature>
<evidence type="ECO:0000313" key="3">
    <source>
        <dbReference type="EMBL" id="EMC97502.1"/>
    </source>
</evidence>
<evidence type="ECO:0000313" key="4">
    <source>
        <dbReference type="Proteomes" id="UP000011761"/>
    </source>
</evidence>
<keyword evidence="2" id="KW-0472">Membrane</keyword>
<dbReference type="GO" id="GO:0005886">
    <property type="term" value="C:plasma membrane"/>
    <property type="evidence" value="ECO:0007669"/>
    <property type="project" value="InterPro"/>
</dbReference>
<dbReference type="KEGG" id="bcom:BAUCODRAFT_33218"/>
<sequence length="322" mass="35864">MFGRKRRNNEETGDDFVRNSTHTERTLTNDFEPSKAQVKRATRTRLCWALIASFCLLIAVVFLILVELGDTQVNSTLNQIYFIRLDLTNIIPVTVPDATLINSIAQTLGLHDFYTVGLWGFCEGYNGQGTVECSAPQTLYWFNPVEILQSQLLSGATIALPAEVNDILSLIRTVSNWMFGLFLSGACLSFLMIFLVPISVFSRWATLPIMMFTFLAALLVTVAAVIATVLFTIMQDAITSQTSLNIGASIGREMFVFMWIAAATSILAWLIMLGQCCCCASRRDVKTGRKRGSKKAWRNAETMGVGEKGPEERRGRFGRRKV</sequence>
<dbReference type="PANTHER" id="PTHR28019">
    <property type="entry name" value="CELL MEMBRANE PROTEIN YLR413W-RELATED"/>
    <property type="match status" value="1"/>
</dbReference>
<gene>
    <name evidence="3" type="ORF">BAUCODRAFT_33218</name>
</gene>
<dbReference type="eggNOG" id="ENOG502QRB5">
    <property type="taxonomic scope" value="Eukaryota"/>
</dbReference>
<dbReference type="EMBL" id="KB445554">
    <property type="protein sequence ID" value="EMC97502.1"/>
    <property type="molecule type" value="Genomic_DNA"/>
</dbReference>
<reference evidence="3 4" key="1">
    <citation type="journal article" date="2012" name="PLoS Pathog.">
        <title>Diverse lifestyles and strategies of plant pathogenesis encoded in the genomes of eighteen Dothideomycetes fungi.</title>
        <authorList>
            <person name="Ohm R.A."/>
            <person name="Feau N."/>
            <person name="Henrissat B."/>
            <person name="Schoch C.L."/>
            <person name="Horwitz B.A."/>
            <person name="Barry K.W."/>
            <person name="Condon B.J."/>
            <person name="Copeland A.C."/>
            <person name="Dhillon B."/>
            <person name="Glaser F."/>
            <person name="Hesse C.N."/>
            <person name="Kosti I."/>
            <person name="LaButti K."/>
            <person name="Lindquist E.A."/>
            <person name="Lucas S."/>
            <person name="Salamov A.A."/>
            <person name="Bradshaw R.E."/>
            <person name="Ciuffetti L."/>
            <person name="Hamelin R.C."/>
            <person name="Kema G.H.J."/>
            <person name="Lawrence C."/>
            <person name="Scott J.A."/>
            <person name="Spatafora J.W."/>
            <person name="Turgeon B.G."/>
            <person name="de Wit P.J.G.M."/>
            <person name="Zhong S."/>
            <person name="Goodwin S.B."/>
            <person name="Grigoriev I.V."/>
        </authorList>
    </citation>
    <scope>NUCLEOTIDE SEQUENCE [LARGE SCALE GENOMIC DNA]</scope>
    <source>
        <strain evidence="3 4">UAMH 10762</strain>
    </source>
</reference>
<evidence type="ECO:0000256" key="1">
    <source>
        <dbReference type="SAM" id="MobiDB-lite"/>
    </source>
</evidence>
<keyword evidence="2" id="KW-1133">Transmembrane helix</keyword>
<dbReference type="GO" id="GO:0031505">
    <property type="term" value="P:fungal-type cell wall organization"/>
    <property type="evidence" value="ECO:0007669"/>
    <property type="project" value="TreeGrafter"/>
</dbReference>
<dbReference type="GO" id="GO:0051285">
    <property type="term" value="C:cell cortex of cell tip"/>
    <property type="evidence" value="ECO:0007669"/>
    <property type="project" value="TreeGrafter"/>
</dbReference>
<dbReference type="Proteomes" id="UP000011761">
    <property type="component" value="Unassembled WGS sequence"/>
</dbReference>
<name>M2LSQ7_BAUPA</name>
<protein>
    <recommendedName>
        <fullName evidence="5">Integral membrane protein</fullName>
    </recommendedName>
</protein>
<keyword evidence="4" id="KW-1185">Reference proteome</keyword>
<feature type="transmembrane region" description="Helical" evidence="2">
    <location>
        <begin position="46"/>
        <end position="66"/>
    </location>
</feature>
<dbReference type="AlphaFoldDB" id="M2LSQ7"/>
<dbReference type="OMA" id="QGITHCS"/>
<feature type="transmembrane region" description="Helical" evidence="2">
    <location>
        <begin position="212"/>
        <end position="234"/>
    </location>
</feature>
<evidence type="ECO:0000256" key="2">
    <source>
        <dbReference type="SAM" id="Phobius"/>
    </source>
</evidence>
<dbReference type="Pfam" id="PF06687">
    <property type="entry name" value="SUR7"/>
    <property type="match status" value="1"/>
</dbReference>
<organism evidence="3 4">
    <name type="scientific">Baudoinia panamericana (strain UAMH 10762)</name>
    <name type="common">Angels' share fungus</name>
    <name type="synonym">Baudoinia compniacensis (strain UAMH 10762)</name>
    <dbReference type="NCBI Taxonomy" id="717646"/>
    <lineage>
        <taxon>Eukaryota</taxon>
        <taxon>Fungi</taxon>
        <taxon>Dikarya</taxon>
        <taxon>Ascomycota</taxon>
        <taxon>Pezizomycotina</taxon>
        <taxon>Dothideomycetes</taxon>
        <taxon>Dothideomycetidae</taxon>
        <taxon>Mycosphaerellales</taxon>
        <taxon>Teratosphaeriaceae</taxon>
        <taxon>Baudoinia</taxon>
    </lineage>
</organism>
<dbReference type="OrthoDB" id="2327445at2759"/>